<dbReference type="GO" id="GO:0005739">
    <property type="term" value="C:mitochondrion"/>
    <property type="evidence" value="ECO:0007669"/>
    <property type="project" value="TreeGrafter"/>
</dbReference>
<dbReference type="STRING" id="857342.A0A2T3AU48"/>
<dbReference type="RefSeq" id="XP_024718160.1">
    <property type="nucleotide sequence ID" value="XM_024861133.1"/>
</dbReference>
<dbReference type="InParanoid" id="A0A2T3AU48"/>
<evidence type="ECO:0008006" key="7">
    <source>
        <dbReference type="Google" id="ProtNLM"/>
    </source>
</evidence>
<dbReference type="GO" id="GO:0051537">
    <property type="term" value="F:2 iron, 2 sulfur cluster binding"/>
    <property type="evidence" value="ECO:0007669"/>
    <property type="project" value="InterPro"/>
</dbReference>
<dbReference type="GO" id="GO:0019679">
    <property type="term" value="P:propionate metabolic process, methylcitrate cycle"/>
    <property type="evidence" value="ECO:0007669"/>
    <property type="project" value="InterPro"/>
</dbReference>
<keyword evidence="6" id="KW-1185">Reference proteome</keyword>
<protein>
    <recommendedName>
        <fullName evidence="7">2-methylcitrate dehydratase</fullName>
    </recommendedName>
</protein>
<evidence type="ECO:0000313" key="6">
    <source>
        <dbReference type="Proteomes" id="UP000241818"/>
    </source>
</evidence>
<dbReference type="OrthoDB" id="10055203at2759"/>
<accession>A0A2T3AU48</accession>
<dbReference type="Proteomes" id="UP000241818">
    <property type="component" value="Unassembled WGS sequence"/>
</dbReference>
<dbReference type="EMBL" id="KZ679015">
    <property type="protein sequence ID" value="PSS12162.1"/>
    <property type="molecule type" value="Genomic_DNA"/>
</dbReference>
<proteinExistence type="inferred from homology"/>
<feature type="domain" description="MmgE/PrpD N-terminal" evidence="3">
    <location>
        <begin position="19"/>
        <end position="275"/>
    </location>
</feature>
<dbReference type="InterPro" id="IPR012705">
    <property type="entry name" value="2Me_IsoCit_deHydtase_PrpD"/>
</dbReference>
<comment type="similarity">
    <text evidence="1">Belongs to the PrpD family.</text>
</comment>
<reference evidence="5 6" key="1">
    <citation type="journal article" date="2018" name="New Phytol.">
        <title>Comparative genomics and transcriptomics depict ericoid mycorrhizal fungi as versatile saprotrophs and plant mutualists.</title>
        <authorList>
            <person name="Martino E."/>
            <person name="Morin E."/>
            <person name="Grelet G.A."/>
            <person name="Kuo A."/>
            <person name="Kohler A."/>
            <person name="Daghino S."/>
            <person name="Barry K.W."/>
            <person name="Cichocki N."/>
            <person name="Clum A."/>
            <person name="Dockter R.B."/>
            <person name="Hainaut M."/>
            <person name="Kuo R.C."/>
            <person name="LaButti K."/>
            <person name="Lindahl B.D."/>
            <person name="Lindquist E.A."/>
            <person name="Lipzen A."/>
            <person name="Khouja H.R."/>
            <person name="Magnuson J."/>
            <person name="Murat C."/>
            <person name="Ohm R.A."/>
            <person name="Singer S.W."/>
            <person name="Spatafora J.W."/>
            <person name="Wang M."/>
            <person name="Veneault-Fourrey C."/>
            <person name="Henrissat B."/>
            <person name="Grigoriev I.V."/>
            <person name="Martin F.M."/>
            <person name="Perotto S."/>
        </authorList>
    </citation>
    <scope>NUCLEOTIDE SEQUENCE [LARGE SCALE GENOMIC DNA]</scope>
    <source>
        <strain evidence="5 6">ATCC 22711</strain>
    </source>
</reference>
<dbReference type="Pfam" id="PF19305">
    <property type="entry name" value="MmgE_PrpD_C"/>
    <property type="match status" value="1"/>
</dbReference>
<dbReference type="AlphaFoldDB" id="A0A2T3AU48"/>
<dbReference type="PANTHER" id="PTHR16943:SF15">
    <property type="entry name" value="DEHYDRATASE (PRPD), PUTATIVE-RELATED"/>
    <property type="match status" value="1"/>
</dbReference>
<evidence type="ECO:0000313" key="5">
    <source>
        <dbReference type="EMBL" id="PSS12162.1"/>
    </source>
</evidence>
<gene>
    <name evidence="5" type="ORF">M430DRAFT_107101</name>
</gene>
<keyword evidence="2" id="KW-0456">Lyase</keyword>
<evidence type="ECO:0000259" key="4">
    <source>
        <dbReference type="Pfam" id="PF19305"/>
    </source>
</evidence>
<dbReference type="Gene3D" id="1.10.4100.10">
    <property type="entry name" value="2-methylcitrate dehydratase PrpD"/>
    <property type="match status" value="1"/>
</dbReference>
<dbReference type="InterPro" id="IPR036148">
    <property type="entry name" value="MmgE/PrpD_sf"/>
</dbReference>
<evidence type="ECO:0000259" key="3">
    <source>
        <dbReference type="Pfam" id="PF03972"/>
    </source>
</evidence>
<dbReference type="Pfam" id="PF03972">
    <property type="entry name" value="MmgE_PrpD_N"/>
    <property type="match status" value="1"/>
</dbReference>
<dbReference type="InterPro" id="IPR045336">
    <property type="entry name" value="MmgE_PrpD_N"/>
</dbReference>
<dbReference type="Gene3D" id="3.30.1330.120">
    <property type="entry name" value="2-methylcitrate dehydratase PrpD"/>
    <property type="match status" value="1"/>
</dbReference>
<dbReference type="InterPro" id="IPR045337">
    <property type="entry name" value="MmgE_PrpD_C"/>
</dbReference>
<dbReference type="InterPro" id="IPR005656">
    <property type="entry name" value="MmgE_PrpD"/>
</dbReference>
<name>A0A2T3AU48_AMORE</name>
<sequence length="497" mass="54332">MATGKTGSSDSPYDDLISEIASYAYHYNVQSERAMQQARVALLDAIGCVVECLKTNQEFTSMVGPVVPGTSVPNGFKLPGTAYQLDPVKGAFDMSSLTRYLDHNDAFPGAEWGHPSDNLGAILAVSDWQCRTRKSSPGTTHGGPPMTMKTVLTAMTKAYEIQGCFQIANAFNKVGLDHTILVKIASTAVVAWLMGLTEAEAVRALSHAWIDGHPLRIFRQAPNAGPRKGWAAGDATMRAVHLCFLMRAGQPGIPTALTDPDWGFQRTSFGGAALQLPRPFKSWVMENVFFKLIPAEGHGISAVEAAVQLCAVLSSKGLNATTDIARIKVRTHEAACRIIDKRGPLSNAADRDHCMRYMLAVVLLKGSIIETADYSNSSPWAQDPRVESLRQKIDMTEDKQFTHDYHYAKKKSAASGLTIELVDGSMLDEVVVEHPLGHPGRQDTIPAVQNKFRQNMRLMFQDTEINHIIDAVEDDAMLISDFTDLLVRPEPAKPQAK</sequence>
<dbReference type="InterPro" id="IPR042183">
    <property type="entry name" value="MmgE/PrpD_sf_1"/>
</dbReference>
<dbReference type="PANTHER" id="PTHR16943">
    <property type="entry name" value="2-METHYLCITRATE DEHYDRATASE-RELATED"/>
    <property type="match status" value="1"/>
</dbReference>
<evidence type="ECO:0000256" key="1">
    <source>
        <dbReference type="ARBA" id="ARBA00006174"/>
    </source>
</evidence>
<dbReference type="GO" id="GO:0047547">
    <property type="term" value="F:2-methylcitrate dehydratase activity"/>
    <property type="evidence" value="ECO:0007669"/>
    <property type="project" value="InterPro"/>
</dbReference>
<dbReference type="InterPro" id="IPR042188">
    <property type="entry name" value="MmgE/PrpD_sf_2"/>
</dbReference>
<organism evidence="5 6">
    <name type="scientific">Amorphotheca resinae ATCC 22711</name>
    <dbReference type="NCBI Taxonomy" id="857342"/>
    <lineage>
        <taxon>Eukaryota</taxon>
        <taxon>Fungi</taxon>
        <taxon>Dikarya</taxon>
        <taxon>Ascomycota</taxon>
        <taxon>Pezizomycotina</taxon>
        <taxon>Leotiomycetes</taxon>
        <taxon>Helotiales</taxon>
        <taxon>Amorphothecaceae</taxon>
        <taxon>Amorphotheca</taxon>
    </lineage>
</organism>
<dbReference type="GeneID" id="36569214"/>
<dbReference type="NCBIfam" id="TIGR02330">
    <property type="entry name" value="prpD"/>
    <property type="match status" value="1"/>
</dbReference>
<evidence type="ECO:0000256" key="2">
    <source>
        <dbReference type="ARBA" id="ARBA00023239"/>
    </source>
</evidence>
<feature type="domain" description="MmgE/PrpD C-terminal" evidence="4">
    <location>
        <begin position="294"/>
        <end position="472"/>
    </location>
</feature>
<dbReference type="SUPFAM" id="SSF103378">
    <property type="entry name" value="2-methylcitrate dehydratase PrpD"/>
    <property type="match status" value="1"/>
</dbReference>